<evidence type="ECO:0000313" key="15">
    <source>
        <dbReference type="Proteomes" id="UP000000269"/>
    </source>
</evidence>
<dbReference type="GO" id="GO:0009431">
    <property type="term" value="C:bacterial-type flagellum basal body, MS ring"/>
    <property type="evidence" value="ECO:0007669"/>
    <property type="project" value="InterPro"/>
</dbReference>
<evidence type="ECO:0000256" key="7">
    <source>
        <dbReference type="ARBA" id="ARBA00023136"/>
    </source>
</evidence>
<comment type="function">
    <text evidence="9">The M ring may be actively involved in energy transduction.</text>
</comment>
<evidence type="ECO:0000256" key="2">
    <source>
        <dbReference type="ARBA" id="ARBA00004651"/>
    </source>
</evidence>
<comment type="subcellular location">
    <subcellularLocation>
        <location evidence="1 9">Bacterial flagellum basal body</location>
    </subcellularLocation>
    <subcellularLocation>
        <location evidence="2">Cell membrane</location>
        <topology evidence="2">Multi-pass membrane protein</topology>
    </subcellularLocation>
</comment>
<organism evidence="14 15">
    <name type="scientific">Alkaliphilus oremlandii (strain OhILAs)</name>
    <name type="common">Clostridium oremlandii (strain OhILAs)</name>
    <dbReference type="NCBI Taxonomy" id="350688"/>
    <lineage>
        <taxon>Bacteria</taxon>
        <taxon>Bacillati</taxon>
        <taxon>Bacillota</taxon>
        <taxon>Clostridia</taxon>
        <taxon>Peptostreptococcales</taxon>
        <taxon>Natronincolaceae</taxon>
        <taxon>Alkaliphilus</taxon>
    </lineage>
</organism>
<dbReference type="AlphaFoldDB" id="A8MHD6"/>
<keyword evidence="8 9" id="KW-0975">Bacterial flagellum</keyword>
<dbReference type="PANTHER" id="PTHR30046:SF0">
    <property type="entry name" value="FLAGELLAR M-RING PROTEIN"/>
    <property type="match status" value="1"/>
</dbReference>
<dbReference type="KEGG" id="aoe:Clos_1479"/>
<dbReference type="InterPro" id="IPR006182">
    <property type="entry name" value="FliF_N_dom"/>
</dbReference>
<evidence type="ECO:0000256" key="4">
    <source>
        <dbReference type="ARBA" id="ARBA00022475"/>
    </source>
</evidence>
<dbReference type="InterPro" id="IPR043427">
    <property type="entry name" value="YscJ/FliF"/>
</dbReference>
<evidence type="ECO:0000256" key="3">
    <source>
        <dbReference type="ARBA" id="ARBA00007971"/>
    </source>
</evidence>
<keyword evidence="15" id="KW-1185">Reference proteome</keyword>
<dbReference type="GO" id="GO:0005886">
    <property type="term" value="C:plasma membrane"/>
    <property type="evidence" value="ECO:0007669"/>
    <property type="project" value="UniProtKB-SubCell"/>
</dbReference>
<sequence length="515" mass="55952">MSESINQIRNQLNEYFQGMDKKKKIMLASGTIFILLALTGIIYYFSRPEYVELYSNLRPEQTGEIIERLTENNIKAKFGQTSGIILVPKEDQKRAQVVVATEGLPSAKFSFEDVFSGNSFMMTSEEKSKQYVYALQNYLASIIEEINGVKSANVALVVPENSGFILKNNNNLAKASVRLDLQGNAILDKNSINGIAILVSNAVEGLSPENVTIHGSDGRVLNTDSDEDSDVFASNNNLALQQSVKEKLEESITNFLSNVYGYGNIVVMANVKLDFDSEVTEIKEFAPPIEGETTGIPRSLQELSKESVNGGTGGAPGTPTNADDDTDPAQYVVGDEEYSTYSEASRTINYEINELYKKIVKAQGQVKDITVAVFVNSAALADGDLTAEQRTDLANIISAAAGLDTKVVQVGVQQFNNGAMEPGDSLAGTSSSSLPLWAIGMIAVALVGITYLIASSRAKNKNKAMEPLEEMIIPETIAEIDLELSGSQVKQQIEKLVSKKPEAVAQLLKNWLNED</sequence>
<dbReference type="Proteomes" id="UP000000269">
    <property type="component" value="Chromosome"/>
</dbReference>
<dbReference type="GO" id="GO:0071973">
    <property type="term" value="P:bacterial-type flagellum-dependent cell motility"/>
    <property type="evidence" value="ECO:0007669"/>
    <property type="project" value="InterPro"/>
</dbReference>
<evidence type="ECO:0000256" key="9">
    <source>
        <dbReference type="PIRNR" id="PIRNR004862"/>
    </source>
</evidence>
<dbReference type="InterPro" id="IPR000067">
    <property type="entry name" value="FlgMring_FliF"/>
</dbReference>
<dbReference type="NCBIfam" id="TIGR00206">
    <property type="entry name" value="fliF"/>
    <property type="match status" value="1"/>
</dbReference>
<keyword evidence="4" id="KW-1003">Cell membrane</keyword>
<dbReference type="PIRSF" id="PIRSF004862">
    <property type="entry name" value="FliF"/>
    <property type="match status" value="1"/>
</dbReference>
<name>A8MHD6_ALKOO</name>
<keyword evidence="6 11" id="KW-1133">Transmembrane helix</keyword>
<dbReference type="InterPro" id="IPR013556">
    <property type="entry name" value="Flag_M-ring_C"/>
</dbReference>
<protein>
    <recommendedName>
        <fullName evidence="9">Flagellar M-ring protein</fullName>
    </recommendedName>
</protein>
<feature type="transmembrane region" description="Helical" evidence="11">
    <location>
        <begin position="434"/>
        <end position="454"/>
    </location>
</feature>
<dbReference type="HOGENOM" id="CLU_028108_2_2_9"/>
<dbReference type="STRING" id="350688.Clos_1479"/>
<evidence type="ECO:0000313" key="14">
    <source>
        <dbReference type="EMBL" id="ABW19023.1"/>
    </source>
</evidence>
<feature type="domain" description="Flagellar M-ring C-terminal" evidence="13">
    <location>
        <begin position="256"/>
        <end position="406"/>
    </location>
</feature>
<dbReference type="EMBL" id="CP000853">
    <property type="protein sequence ID" value="ABW19023.1"/>
    <property type="molecule type" value="Genomic_DNA"/>
</dbReference>
<evidence type="ECO:0000259" key="12">
    <source>
        <dbReference type="Pfam" id="PF01514"/>
    </source>
</evidence>
<feature type="transmembrane region" description="Helical" evidence="11">
    <location>
        <begin position="25"/>
        <end position="45"/>
    </location>
</feature>
<keyword evidence="7 11" id="KW-0472">Membrane</keyword>
<dbReference type="Pfam" id="PF01514">
    <property type="entry name" value="YscJ_FliF"/>
    <property type="match status" value="1"/>
</dbReference>
<evidence type="ECO:0000259" key="13">
    <source>
        <dbReference type="Pfam" id="PF08345"/>
    </source>
</evidence>
<reference evidence="15" key="1">
    <citation type="submission" date="2007-10" db="EMBL/GenBank/DDBJ databases">
        <title>Complete genome of Alkaliphilus oremlandii OhILAs.</title>
        <authorList>
            <person name="Copeland A."/>
            <person name="Lucas S."/>
            <person name="Lapidus A."/>
            <person name="Barry K."/>
            <person name="Detter J.C."/>
            <person name="Glavina del Rio T."/>
            <person name="Hammon N."/>
            <person name="Israni S."/>
            <person name="Dalin E."/>
            <person name="Tice H."/>
            <person name="Pitluck S."/>
            <person name="Chain P."/>
            <person name="Malfatti S."/>
            <person name="Shin M."/>
            <person name="Vergez L."/>
            <person name="Schmutz J."/>
            <person name="Larimer F."/>
            <person name="Land M."/>
            <person name="Hauser L."/>
            <person name="Kyrpides N."/>
            <person name="Mikhailova N."/>
            <person name="Stolz J.F."/>
            <person name="Dawson A."/>
            <person name="Fisher E."/>
            <person name="Crable B."/>
            <person name="Perera E."/>
            <person name="Lisak J."/>
            <person name="Ranganathan M."/>
            <person name="Basu P."/>
            <person name="Richardson P."/>
        </authorList>
    </citation>
    <scope>NUCLEOTIDE SEQUENCE [LARGE SCALE GENOMIC DNA]</scope>
    <source>
        <strain evidence="15">OhILAs</strain>
    </source>
</reference>
<dbReference type="InterPro" id="IPR045851">
    <property type="entry name" value="AMP-bd_C_sf"/>
</dbReference>
<keyword evidence="14" id="KW-0969">Cilium</keyword>
<proteinExistence type="inferred from homology"/>
<keyword evidence="14" id="KW-0282">Flagellum</keyword>
<evidence type="ECO:0000256" key="11">
    <source>
        <dbReference type="SAM" id="Phobius"/>
    </source>
</evidence>
<feature type="region of interest" description="Disordered" evidence="10">
    <location>
        <begin position="305"/>
        <end position="328"/>
    </location>
</feature>
<dbReference type="GO" id="GO:0003774">
    <property type="term" value="F:cytoskeletal motor activity"/>
    <property type="evidence" value="ECO:0007669"/>
    <property type="project" value="InterPro"/>
</dbReference>
<keyword evidence="5 11" id="KW-0812">Transmembrane</keyword>
<dbReference type="PRINTS" id="PR01009">
    <property type="entry name" value="FLGMRINGFLIF"/>
</dbReference>
<evidence type="ECO:0000256" key="10">
    <source>
        <dbReference type="SAM" id="MobiDB-lite"/>
    </source>
</evidence>
<dbReference type="RefSeq" id="WP_012159335.1">
    <property type="nucleotide sequence ID" value="NC_009922.1"/>
</dbReference>
<dbReference type="PANTHER" id="PTHR30046">
    <property type="entry name" value="FLAGELLAR M-RING PROTEIN"/>
    <property type="match status" value="1"/>
</dbReference>
<evidence type="ECO:0000256" key="5">
    <source>
        <dbReference type="ARBA" id="ARBA00022692"/>
    </source>
</evidence>
<comment type="similarity">
    <text evidence="3 9">Belongs to the FliF family.</text>
</comment>
<gene>
    <name evidence="14" type="ordered locus">Clos_1479</name>
</gene>
<dbReference type="Gene3D" id="3.30.70.1530">
    <property type="entry name" value="Hypothetical protein rpa1041"/>
    <property type="match status" value="1"/>
</dbReference>
<accession>A8MHD6</accession>
<evidence type="ECO:0000256" key="1">
    <source>
        <dbReference type="ARBA" id="ARBA00004117"/>
    </source>
</evidence>
<evidence type="ECO:0000256" key="6">
    <source>
        <dbReference type="ARBA" id="ARBA00022989"/>
    </source>
</evidence>
<dbReference type="Pfam" id="PF08345">
    <property type="entry name" value="YscJ_FliF_C"/>
    <property type="match status" value="1"/>
</dbReference>
<dbReference type="OrthoDB" id="9807026at2"/>
<dbReference type="eggNOG" id="COG1766">
    <property type="taxonomic scope" value="Bacteria"/>
</dbReference>
<keyword evidence="14" id="KW-0966">Cell projection</keyword>
<feature type="domain" description="Flagellar M-ring N-terminal" evidence="12">
    <location>
        <begin position="46"/>
        <end position="222"/>
    </location>
</feature>
<dbReference type="Gene3D" id="3.30.300.30">
    <property type="match status" value="1"/>
</dbReference>
<evidence type="ECO:0000256" key="8">
    <source>
        <dbReference type="ARBA" id="ARBA00023143"/>
    </source>
</evidence>